<dbReference type="OrthoDB" id="5977683at2759"/>
<name>A0A9X0CQG2_9CNID</name>
<sequence>MNDFIVTLPSRSNKREFPANEANHFKIRLAQLLHLPASGWKVGLSSISLPDSKVNIYHLAEKGKYVFSAVWIKRVDGSDYQGGGACLLNDLQKLDSIADGVSFMKAMIYSLEQQRAFNEADIGGSNIMGNQVTDMLREVKYERKGQRSMFFERLHVQYRSIRNEFIEIIETQKLTMTDAVPAHQRSEATVNPALQVFEVPPTDASINAYRMVTIQPLTTGINPMELAVNALDDCVDLGRSYFSVELTFKKSDGNNLLAADKL</sequence>
<comment type="caution">
    <text evidence="1">The sequence shown here is derived from an EMBL/GenBank/DDBJ whole genome shotgun (WGS) entry which is preliminary data.</text>
</comment>
<reference evidence="1" key="1">
    <citation type="submission" date="2023-01" db="EMBL/GenBank/DDBJ databases">
        <title>Genome assembly of the deep-sea coral Lophelia pertusa.</title>
        <authorList>
            <person name="Herrera S."/>
            <person name="Cordes E."/>
        </authorList>
    </citation>
    <scope>NUCLEOTIDE SEQUENCE</scope>
    <source>
        <strain evidence="1">USNM1676648</strain>
        <tissue evidence="1">Polyp</tissue>
    </source>
</reference>
<accession>A0A9X0CQG2</accession>
<protein>
    <submittedName>
        <fullName evidence="1">Uncharacterized protein</fullName>
    </submittedName>
</protein>
<dbReference type="EMBL" id="MU826840">
    <property type="protein sequence ID" value="KAJ7371895.1"/>
    <property type="molecule type" value="Genomic_DNA"/>
</dbReference>
<evidence type="ECO:0000313" key="2">
    <source>
        <dbReference type="Proteomes" id="UP001163046"/>
    </source>
</evidence>
<dbReference type="AlphaFoldDB" id="A0A9X0CQG2"/>
<keyword evidence="2" id="KW-1185">Reference proteome</keyword>
<organism evidence="1 2">
    <name type="scientific">Desmophyllum pertusum</name>
    <dbReference type="NCBI Taxonomy" id="174260"/>
    <lineage>
        <taxon>Eukaryota</taxon>
        <taxon>Metazoa</taxon>
        <taxon>Cnidaria</taxon>
        <taxon>Anthozoa</taxon>
        <taxon>Hexacorallia</taxon>
        <taxon>Scleractinia</taxon>
        <taxon>Caryophylliina</taxon>
        <taxon>Caryophylliidae</taxon>
        <taxon>Desmophyllum</taxon>
    </lineage>
</organism>
<evidence type="ECO:0000313" key="1">
    <source>
        <dbReference type="EMBL" id="KAJ7371895.1"/>
    </source>
</evidence>
<gene>
    <name evidence="1" type="ORF">OS493_021992</name>
</gene>
<proteinExistence type="predicted"/>
<dbReference type="Proteomes" id="UP001163046">
    <property type="component" value="Unassembled WGS sequence"/>
</dbReference>